<keyword evidence="8" id="KW-1185">Reference proteome</keyword>
<comment type="caution">
    <text evidence="7">The sequence shown here is derived from an EMBL/GenBank/DDBJ whole genome shotgun (WGS) entry which is preliminary data.</text>
</comment>
<dbReference type="Gene3D" id="3.40.50.2300">
    <property type="match status" value="2"/>
</dbReference>
<proteinExistence type="inferred from homology"/>
<evidence type="ECO:0000256" key="2">
    <source>
        <dbReference type="ARBA" id="ARBA00022448"/>
    </source>
</evidence>
<evidence type="ECO:0000256" key="5">
    <source>
        <dbReference type="SAM" id="SignalP"/>
    </source>
</evidence>
<evidence type="ECO:0000313" key="7">
    <source>
        <dbReference type="EMBL" id="MFD1333134.1"/>
    </source>
</evidence>
<protein>
    <submittedName>
        <fullName evidence="7">ABC transporter substrate-binding protein</fullName>
    </submittedName>
</protein>
<gene>
    <name evidence="7" type="ORF">ACFQ4O_14110</name>
</gene>
<dbReference type="InterPro" id="IPR028081">
    <property type="entry name" value="Leu-bd"/>
</dbReference>
<keyword evidence="3 5" id="KW-0732">Signal</keyword>
<dbReference type="InterPro" id="IPR051010">
    <property type="entry name" value="BCAA_transport"/>
</dbReference>
<evidence type="ECO:0000259" key="6">
    <source>
        <dbReference type="Pfam" id="PF13458"/>
    </source>
</evidence>
<dbReference type="PRINTS" id="PR00337">
    <property type="entry name" value="LEUILEVALBP"/>
</dbReference>
<evidence type="ECO:0000256" key="3">
    <source>
        <dbReference type="ARBA" id="ARBA00022729"/>
    </source>
</evidence>
<dbReference type="Proteomes" id="UP001597171">
    <property type="component" value="Unassembled WGS sequence"/>
</dbReference>
<keyword evidence="2" id="KW-0813">Transport</keyword>
<dbReference type="PANTHER" id="PTHR30483:SF6">
    <property type="entry name" value="PERIPLASMIC BINDING PROTEIN OF ABC TRANSPORTER FOR NATURAL AMINO ACIDS"/>
    <property type="match status" value="1"/>
</dbReference>
<organism evidence="7 8">
    <name type="scientific">Methylopila musalis</name>
    <dbReference type="NCBI Taxonomy" id="1134781"/>
    <lineage>
        <taxon>Bacteria</taxon>
        <taxon>Pseudomonadati</taxon>
        <taxon>Pseudomonadota</taxon>
        <taxon>Alphaproteobacteria</taxon>
        <taxon>Hyphomicrobiales</taxon>
        <taxon>Methylopilaceae</taxon>
        <taxon>Methylopila</taxon>
    </lineage>
</organism>
<evidence type="ECO:0000313" key="8">
    <source>
        <dbReference type="Proteomes" id="UP001597171"/>
    </source>
</evidence>
<dbReference type="SUPFAM" id="SSF53822">
    <property type="entry name" value="Periplasmic binding protein-like I"/>
    <property type="match status" value="1"/>
</dbReference>
<name>A0ABW3ZA52_9HYPH</name>
<accession>A0ABW3ZA52</accession>
<evidence type="ECO:0000256" key="1">
    <source>
        <dbReference type="ARBA" id="ARBA00010062"/>
    </source>
</evidence>
<dbReference type="EMBL" id="JBHTMX010000172">
    <property type="protein sequence ID" value="MFD1333134.1"/>
    <property type="molecule type" value="Genomic_DNA"/>
</dbReference>
<dbReference type="PANTHER" id="PTHR30483">
    <property type="entry name" value="LEUCINE-SPECIFIC-BINDING PROTEIN"/>
    <property type="match status" value="1"/>
</dbReference>
<keyword evidence="4" id="KW-0029">Amino-acid transport</keyword>
<evidence type="ECO:0000256" key="4">
    <source>
        <dbReference type="ARBA" id="ARBA00022970"/>
    </source>
</evidence>
<feature type="domain" description="Leucine-binding protein" evidence="6">
    <location>
        <begin position="28"/>
        <end position="347"/>
    </location>
</feature>
<reference evidence="8" key="1">
    <citation type="journal article" date="2019" name="Int. J. Syst. Evol. Microbiol.">
        <title>The Global Catalogue of Microorganisms (GCM) 10K type strain sequencing project: providing services to taxonomists for standard genome sequencing and annotation.</title>
        <authorList>
            <consortium name="The Broad Institute Genomics Platform"/>
            <consortium name="The Broad Institute Genome Sequencing Center for Infectious Disease"/>
            <person name="Wu L."/>
            <person name="Ma J."/>
        </authorList>
    </citation>
    <scope>NUCLEOTIDE SEQUENCE [LARGE SCALE GENOMIC DNA]</scope>
    <source>
        <strain evidence="8">CCUG 61696</strain>
    </source>
</reference>
<dbReference type="InterPro" id="IPR028082">
    <property type="entry name" value="Peripla_BP_I"/>
</dbReference>
<dbReference type="Pfam" id="PF13458">
    <property type="entry name" value="Peripla_BP_6"/>
    <property type="match status" value="1"/>
</dbReference>
<sequence length="388" mass="41242">MKRLATGLLLLSALWSPSALAQAAEPCIGASLAVTGPAAFTAKAIRQGAETAIDEINERGGVLGKKLRLVVYDDAGAPPRGIENVRRIAQSDNCIAVLGGFHTGVALALRDHVNQIGIPYVGVIAAGTAVTEFDGNKWLFRVSMKDRLAAAYLADAALERSPAKKVALLYENTGFGQGAVPDVTAALEKKGLALVGKETFNWNDADMTPQLIRLRDAGADAIILYSIDREANQIVRGLDKIGWKPVVVSAWGNSSSLGQLAGPLANGLIVAQTFSWLNDLSPKAQTVWTAIAAKSGLKDPSELIFGSAVANAYDALNIIGEAIRVGGAYDRTAFRDALFKVRHEGLVRTYDPAFADTREGHDALTQANYILAAWHDGVLKPLSKTPYK</sequence>
<feature type="signal peptide" evidence="5">
    <location>
        <begin position="1"/>
        <end position="21"/>
    </location>
</feature>
<dbReference type="InterPro" id="IPR000709">
    <property type="entry name" value="Leu_Ile_Val-bd"/>
</dbReference>
<feature type="chain" id="PRO_5045890259" evidence="5">
    <location>
        <begin position="22"/>
        <end position="388"/>
    </location>
</feature>
<comment type="similarity">
    <text evidence="1">Belongs to the leucine-binding protein family.</text>
</comment>
<dbReference type="RefSeq" id="WP_378776415.1">
    <property type="nucleotide sequence ID" value="NZ_JBHTMX010000172.1"/>
</dbReference>